<evidence type="ECO:0000256" key="6">
    <source>
        <dbReference type="RuleBase" id="RU003477"/>
    </source>
</evidence>
<dbReference type="GO" id="GO:0019843">
    <property type="term" value="F:rRNA binding"/>
    <property type="evidence" value="ECO:0007669"/>
    <property type="project" value="UniProtKB-UniRule"/>
</dbReference>
<dbReference type="InterPro" id="IPR003256">
    <property type="entry name" value="Ribosomal_uL24"/>
</dbReference>
<name>A0A5E6MMS2_9BACT</name>
<dbReference type="InterPro" id="IPR041988">
    <property type="entry name" value="Ribosomal_uL24_KOW"/>
</dbReference>
<dbReference type="CDD" id="cd06089">
    <property type="entry name" value="KOW_RPL26"/>
    <property type="match status" value="1"/>
</dbReference>
<comment type="function">
    <text evidence="5">One of the proteins that surrounds the polypeptide exit tunnel on the outside of the subunit.</text>
</comment>
<reference evidence="8 9" key="1">
    <citation type="submission" date="2019-09" db="EMBL/GenBank/DDBJ databases">
        <authorList>
            <person name="Cremers G."/>
        </authorList>
    </citation>
    <scope>NUCLEOTIDE SEQUENCE [LARGE SCALE GENOMIC DNA]</scope>
    <source>
        <strain evidence="8">4A</strain>
    </source>
</reference>
<dbReference type="GO" id="GO:0005840">
    <property type="term" value="C:ribosome"/>
    <property type="evidence" value="ECO:0007669"/>
    <property type="project" value="UniProtKB-KW"/>
</dbReference>
<accession>A0A5E6MMS2</accession>
<dbReference type="Pfam" id="PF00467">
    <property type="entry name" value="KOW"/>
    <property type="match status" value="1"/>
</dbReference>
<dbReference type="Proteomes" id="UP000334923">
    <property type="component" value="Unassembled WGS sequence"/>
</dbReference>
<comment type="subunit">
    <text evidence="5">Part of the 50S ribosomal subunit.</text>
</comment>
<dbReference type="InterPro" id="IPR014722">
    <property type="entry name" value="Rib_uL2_dom2"/>
</dbReference>
<keyword evidence="5" id="KW-0699">rRNA-binding</keyword>
<dbReference type="InterPro" id="IPR008991">
    <property type="entry name" value="Translation_prot_SH3-like_sf"/>
</dbReference>
<gene>
    <name evidence="5 8" type="primary">rplX</name>
    <name evidence="8" type="ORF">MAMT_01372</name>
</gene>
<dbReference type="GO" id="GO:1990904">
    <property type="term" value="C:ribonucleoprotein complex"/>
    <property type="evidence" value="ECO:0007669"/>
    <property type="project" value="UniProtKB-KW"/>
</dbReference>
<dbReference type="AlphaFoldDB" id="A0A5E6MMS2"/>
<evidence type="ECO:0000256" key="5">
    <source>
        <dbReference type="HAMAP-Rule" id="MF_01326"/>
    </source>
</evidence>
<dbReference type="HAMAP" id="MF_01326_B">
    <property type="entry name" value="Ribosomal_uL24_B"/>
    <property type="match status" value="1"/>
</dbReference>
<evidence type="ECO:0000313" key="8">
    <source>
        <dbReference type="EMBL" id="VVM06714.1"/>
    </source>
</evidence>
<keyword evidence="5" id="KW-0694">RNA-binding</keyword>
<dbReference type="PROSITE" id="PS01108">
    <property type="entry name" value="RIBOSOMAL_L24"/>
    <property type="match status" value="1"/>
</dbReference>
<evidence type="ECO:0000256" key="3">
    <source>
        <dbReference type="ARBA" id="ARBA00023274"/>
    </source>
</evidence>
<dbReference type="Pfam" id="PF17136">
    <property type="entry name" value="ribosomal_L24"/>
    <property type="match status" value="1"/>
</dbReference>
<keyword evidence="9" id="KW-1185">Reference proteome</keyword>
<dbReference type="RefSeq" id="WP_142660222.1">
    <property type="nucleotide sequence ID" value="NZ_CABFVA020000073.1"/>
</dbReference>
<dbReference type="OrthoDB" id="9807419at2"/>
<feature type="domain" description="KOW" evidence="7">
    <location>
        <begin position="17"/>
        <end position="44"/>
    </location>
</feature>
<organism evidence="8 9">
    <name type="scientific">Methylacidimicrobium tartarophylax</name>
    <dbReference type="NCBI Taxonomy" id="1041768"/>
    <lineage>
        <taxon>Bacteria</taxon>
        <taxon>Pseudomonadati</taxon>
        <taxon>Verrucomicrobiota</taxon>
        <taxon>Methylacidimicrobium</taxon>
    </lineage>
</organism>
<evidence type="ECO:0000313" key="9">
    <source>
        <dbReference type="Proteomes" id="UP000334923"/>
    </source>
</evidence>
<dbReference type="SMART" id="SM00739">
    <property type="entry name" value="KOW"/>
    <property type="match status" value="1"/>
</dbReference>
<dbReference type="GO" id="GO:0003735">
    <property type="term" value="F:structural constituent of ribosome"/>
    <property type="evidence" value="ECO:0007669"/>
    <property type="project" value="InterPro"/>
</dbReference>
<comment type="similarity">
    <text evidence="1 5 6">Belongs to the universal ribosomal protein uL24 family.</text>
</comment>
<keyword evidence="2 5" id="KW-0689">Ribosomal protein</keyword>
<protein>
    <recommendedName>
        <fullName evidence="4 5">Large ribosomal subunit protein uL24</fullName>
    </recommendedName>
</protein>
<evidence type="ECO:0000256" key="4">
    <source>
        <dbReference type="ARBA" id="ARBA00035206"/>
    </source>
</evidence>
<evidence type="ECO:0000256" key="2">
    <source>
        <dbReference type="ARBA" id="ARBA00022980"/>
    </source>
</evidence>
<proteinExistence type="inferred from homology"/>
<dbReference type="InterPro" id="IPR057264">
    <property type="entry name" value="Ribosomal_uL24_C"/>
</dbReference>
<dbReference type="PANTHER" id="PTHR12903">
    <property type="entry name" value="MITOCHONDRIAL RIBOSOMAL PROTEIN L24"/>
    <property type="match status" value="1"/>
</dbReference>
<dbReference type="InterPro" id="IPR005824">
    <property type="entry name" value="KOW"/>
</dbReference>
<comment type="function">
    <text evidence="5">One of two assembly initiator proteins, it binds directly to the 5'-end of the 23S rRNA, where it nucleates assembly of the 50S subunit.</text>
</comment>
<evidence type="ECO:0000259" key="7">
    <source>
        <dbReference type="SMART" id="SM00739"/>
    </source>
</evidence>
<dbReference type="InterPro" id="IPR005825">
    <property type="entry name" value="Ribosomal_uL24_CS"/>
</dbReference>
<dbReference type="EMBL" id="CABFVA020000073">
    <property type="protein sequence ID" value="VVM06714.1"/>
    <property type="molecule type" value="Genomic_DNA"/>
</dbReference>
<evidence type="ECO:0000256" key="1">
    <source>
        <dbReference type="ARBA" id="ARBA00010618"/>
    </source>
</evidence>
<dbReference type="SUPFAM" id="SSF50104">
    <property type="entry name" value="Translation proteins SH3-like domain"/>
    <property type="match status" value="1"/>
</dbReference>
<dbReference type="NCBIfam" id="TIGR01079">
    <property type="entry name" value="rplX_bact"/>
    <property type="match status" value="1"/>
</dbReference>
<dbReference type="GO" id="GO:0006412">
    <property type="term" value="P:translation"/>
    <property type="evidence" value="ECO:0007669"/>
    <property type="project" value="UniProtKB-UniRule"/>
</dbReference>
<dbReference type="Gene3D" id="2.30.30.30">
    <property type="match status" value="1"/>
</dbReference>
<sequence length="108" mass="12010">MKPFGGRKQNAPQSVFHLKRGDEVAVVSGTQRGKTGKVLRVLRKENRVLIEGINLTKRATRPNQENPQGGFAEREAPIALSNVMLLSKYQESARRQRAASSTKEITHS</sequence>
<keyword evidence="3 5" id="KW-0687">Ribonucleoprotein</keyword>